<dbReference type="AlphaFoldDB" id="A0A9X1XPD1"/>
<dbReference type="InterPro" id="IPR034660">
    <property type="entry name" value="DinB/YfiT-like"/>
</dbReference>
<reference evidence="1" key="1">
    <citation type="submission" date="2022-04" db="EMBL/GenBank/DDBJ databases">
        <title>Flavobacterium pygoscelis sp. nov. isolated from Chinstrap chick (Pygoscelis antarcticus).</title>
        <authorList>
            <person name="Irgang R."/>
            <person name="Poblete-Morales M."/>
            <person name="Avendano-Herrera R."/>
        </authorList>
    </citation>
    <scope>NUCLEOTIDE SEQUENCE</scope>
    <source>
        <strain evidence="1">I-SCBP12n</strain>
    </source>
</reference>
<proteinExistence type="predicted"/>
<dbReference type="RefSeq" id="WP_248427851.1">
    <property type="nucleotide sequence ID" value="NZ_JALNUB010000003.1"/>
</dbReference>
<dbReference type="EMBL" id="JALNUB010000003">
    <property type="protein sequence ID" value="MCK8141345.1"/>
    <property type="molecule type" value="Genomic_DNA"/>
</dbReference>
<name>A0A9X1XPD1_9FLAO</name>
<dbReference type="Gene3D" id="1.20.120.450">
    <property type="entry name" value="dinb family like domain"/>
    <property type="match status" value="1"/>
</dbReference>
<organism evidence="1 2">
    <name type="scientific">Flavobacterium pygoscelis</name>
    <dbReference type="NCBI Taxonomy" id="2893176"/>
    <lineage>
        <taxon>Bacteria</taxon>
        <taxon>Pseudomonadati</taxon>
        <taxon>Bacteroidota</taxon>
        <taxon>Flavobacteriia</taxon>
        <taxon>Flavobacteriales</taxon>
        <taxon>Flavobacteriaceae</taxon>
        <taxon>Flavobacterium</taxon>
    </lineage>
</organism>
<accession>A0A9X1XPD1</accession>
<comment type="caution">
    <text evidence="1">The sequence shown here is derived from an EMBL/GenBank/DDBJ whole genome shotgun (WGS) entry which is preliminary data.</text>
</comment>
<sequence length="150" mass="17816">MRHNLHNNFDFQEILYRIEKLSSDSKPLWGKMNVEQMVAHLNAFLETALDINNPKRMFIGKVIGTFFKARYVSEKQFSKNSKTHKTYKFSDVRDFQKEKIRSIDLLNQFNKGGISKCTTKPHPFFGHLTAEEWAIVQWKHYDHHLRQFGV</sequence>
<evidence type="ECO:0000313" key="2">
    <source>
        <dbReference type="Proteomes" id="UP001139260"/>
    </source>
</evidence>
<dbReference type="Proteomes" id="UP001139260">
    <property type="component" value="Unassembled WGS sequence"/>
</dbReference>
<dbReference type="InterPro" id="IPR011463">
    <property type="entry name" value="DUF1569"/>
</dbReference>
<gene>
    <name evidence="1" type="ORF">MW871_05510</name>
</gene>
<protein>
    <submittedName>
        <fullName evidence="1">DUF1569 domain-containing protein</fullName>
    </submittedName>
</protein>
<evidence type="ECO:0000313" key="1">
    <source>
        <dbReference type="EMBL" id="MCK8141345.1"/>
    </source>
</evidence>
<keyword evidence="2" id="KW-1185">Reference proteome</keyword>
<dbReference type="Pfam" id="PF07606">
    <property type="entry name" value="DUF1569"/>
    <property type="match status" value="1"/>
</dbReference>